<accession>A0A2G6EAM4</accession>
<proteinExistence type="predicted"/>
<protein>
    <recommendedName>
        <fullName evidence="4">Big-1 domain-containing protein</fullName>
    </recommendedName>
</protein>
<keyword evidence="1" id="KW-1133">Transmembrane helix</keyword>
<dbReference type="SUPFAM" id="SSF49373">
    <property type="entry name" value="Invasin/intimin cell-adhesion fragments"/>
    <property type="match status" value="2"/>
</dbReference>
<evidence type="ECO:0000313" key="2">
    <source>
        <dbReference type="EMBL" id="PID59149.1"/>
    </source>
</evidence>
<keyword evidence="1" id="KW-0812">Transmembrane</keyword>
<dbReference type="PROSITE" id="PS51257">
    <property type="entry name" value="PROKAR_LIPOPROTEIN"/>
    <property type="match status" value="1"/>
</dbReference>
<evidence type="ECO:0000256" key="1">
    <source>
        <dbReference type="SAM" id="Phobius"/>
    </source>
</evidence>
<evidence type="ECO:0008006" key="4">
    <source>
        <dbReference type="Google" id="ProtNLM"/>
    </source>
</evidence>
<sequence>MTKLSSHIALIVFLFCLSMLIIALLAGCDEKKIDVPILGSAAGSGPIGGGDAQRITLIVSPSENIPSIGNLAVTARITALVQNSIGQPVADGIPVYWTSSVGTLDTTSNTTSNGSSGVTLTFPEGYTGCSTVTAISGDDSDSIEICTTNSTPTPTATETPTVSATFIVSSSASAIPHGGTSTITAYVATNGVADENMQVTFNLSSGGTLSASAAVTDASGNARVTFTGHNTSANDITATITATTKDGRSGTAIIIVASGATPTPVPSPT</sequence>
<dbReference type="AlphaFoldDB" id="A0A2G6EAM4"/>
<name>A0A2G6EAM4_9BACT</name>
<feature type="transmembrane region" description="Helical" evidence="1">
    <location>
        <begin position="7"/>
        <end position="27"/>
    </location>
</feature>
<evidence type="ECO:0000313" key="3">
    <source>
        <dbReference type="Proteomes" id="UP000229740"/>
    </source>
</evidence>
<reference evidence="2 3" key="1">
    <citation type="submission" date="2017-10" db="EMBL/GenBank/DDBJ databases">
        <title>Novel microbial diversity and functional potential in the marine mammal oral microbiome.</title>
        <authorList>
            <person name="Dudek N.K."/>
            <person name="Sun C.L."/>
            <person name="Burstein D."/>
            <person name="Kantor R.S."/>
            <person name="Aliaga Goltsman D.S."/>
            <person name="Bik E.M."/>
            <person name="Thomas B.C."/>
            <person name="Banfield J.F."/>
            <person name="Relman D.A."/>
        </authorList>
    </citation>
    <scope>NUCLEOTIDE SEQUENCE [LARGE SCALE GENOMIC DNA]</scope>
    <source>
        <strain evidence="2">DOLZORAL124_49_17</strain>
    </source>
</reference>
<gene>
    <name evidence="2" type="ORF">CSB45_01735</name>
</gene>
<keyword evidence="1" id="KW-0472">Membrane</keyword>
<dbReference type="EMBL" id="PDPS01000020">
    <property type="protein sequence ID" value="PID59149.1"/>
    <property type="molecule type" value="Genomic_DNA"/>
</dbReference>
<organism evidence="2 3">
    <name type="scientific">candidate division KSB3 bacterium</name>
    <dbReference type="NCBI Taxonomy" id="2044937"/>
    <lineage>
        <taxon>Bacteria</taxon>
        <taxon>candidate division KSB3</taxon>
    </lineage>
</organism>
<dbReference type="InterPro" id="IPR013783">
    <property type="entry name" value="Ig-like_fold"/>
</dbReference>
<comment type="caution">
    <text evidence="2">The sequence shown here is derived from an EMBL/GenBank/DDBJ whole genome shotgun (WGS) entry which is preliminary data.</text>
</comment>
<dbReference type="Gene3D" id="2.60.40.10">
    <property type="entry name" value="Immunoglobulins"/>
    <property type="match status" value="2"/>
</dbReference>
<dbReference type="InterPro" id="IPR008964">
    <property type="entry name" value="Invasin/intimin_cell_adhesion"/>
</dbReference>
<dbReference type="Proteomes" id="UP000229740">
    <property type="component" value="Unassembled WGS sequence"/>
</dbReference>